<keyword evidence="9" id="KW-1185">Reference proteome</keyword>
<keyword evidence="1" id="KW-0004">4Fe-4S</keyword>
<evidence type="ECO:0000256" key="1">
    <source>
        <dbReference type="ARBA" id="ARBA00022485"/>
    </source>
</evidence>
<dbReference type="InterPro" id="IPR045854">
    <property type="entry name" value="NO2/SO3_Rdtase_4Fe4S_sf"/>
</dbReference>
<evidence type="ECO:0000313" key="8">
    <source>
        <dbReference type="EMBL" id="KUO96171.1"/>
    </source>
</evidence>
<evidence type="ECO:0000256" key="3">
    <source>
        <dbReference type="ARBA" id="ARBA00022723"/>
    </source>
</evidence>
<reference evidence="8 9" key="1">
    <citation type="submission" date="2015-12" db="EMBL/GenBank/DDBJ databases">
        <title>Draft genome sequence of Acidibacillus ferrooxidans ITV001, isolated from a chalcopyrite acid mine drainage site in Brazil.</title>
        <authorList>
            <person name="Dall'Agnol H."/>
            <person name="Nancucheo I."/>
            <person name="Johnson B."/>
            <person name="Oliveira R."/>
            <person name="Leite L."/>
            <person name="Pylro V."/>
            <person name="Nunes G.L."/>
            <person name="Tzotzos G."/>
            <person name="Fernandes G.R."/>
            <person name="Dutra J."/>
            <person name="Orellana S.C."/>
            <person name="Oliveira G."/>
        </authorList>
    </citation>
    <scope>NUCLEOTIDE SEQUENCE [LARGE SCALE GENOMIC DNA]</scope>
    <source>
        <strain evidence="9">ITV01</strain>
    </source>
</reference>
<evidence type="ECO:0000313" key="9">
    <source>
        <dbReference type="Proteomes" id="UP000053557"/>
    </source>
</evidence>
<evidence type="ECO:0000256" key="5">
    <source>
        <dbReference type="ARBA" id="ARBA00023004"/>
    </source>
</evidence>
<evidence type="ECO:0000259" key="7">
    <source>
        <dbReference type="Pfam" id="PF01077"/>
    </source>
</evidence>
<sequence length="206" mass="22665">MCKVKFAISPEIRVGGRRFTASDLSKIAELVGEDSDIELTTMQQLIVEMDELRAENAKEALRSRGMGVYEVGHVVKNLAVCNFCKGAESEGLEAARELDKAIAGRLVPFPVRVGYSGCPNACGESLAKDIGIVKIKDTFNVYVGGETKTLNASSGKLMLEKVAGDLLPSVVNQIIEVYQKNGRKRERFSHFMKRYGFDTLQNELTI</sequence>
<dbReference type="SUPFAM" id="SSF56014">
    <property type="entry name" value="Nitrite and sulphite reductase 4Fe-4S domain-like"/>
    <property type="match status" value="1"/>
</dbReference>
<dbReference type="PANTHER" id="PTHR32439:SF9">
    <property type="entry name" value="BLR3264 PROTEIN"/>
    <property type="match status" value="1"/>
</dbReference>
<keyword evidence="3" id="KW-0479">Metal-binding</keyword>
<dbReference type="GO" id="GO:0016491">
    <property type="term" value="F:oxidoreductase activity"/>
    <property type="evidence" value="ECO:0007669"/>
    <property type="project" value="UniProtKB-KW"/>
</dbReference>
<keyword evidence="6" id="KW-0411">Iron-sulfur</keyword>
<protein>
    <submittedName>
        <fullName evidence="8">Nitrite reductase</fullName>
    </submittedName>
</protein>
<dbReference type="InterPro" id="IPR051329">
    <property type="entry name" value="NIR_SIR_4Fe-4S"/>
</dbReference>
<proteinExistence type="predicted"/>
<dbReference type="GO" id="GO:0046872">
    <property type="term" value="F:metal ion binding"/>
    <property type="evidence" value="ECO:0007669"/>
    <property type="project" value="UniProtKB-KW"/>
</dbReference>
<dbReference type="PANTHER" id="PTHR32439">
    <property type="entry name" value="FERREDOXIN--NITRITE REDUCTASE, CHLOROPLASTIC"/>
    <property type="match status" value="1"/>
</dbReference>
<keyword evidence="4" id="KW-0560">Oxidoreductase</keyword>
<dbReference type="InterPro" id="IPR006067">
    <property type="entry name" value="NO2/SO3_Rdtase_4Fe4S_dom"/>
</dbReference>
<name>A0A117SXX1_9BACL</name>
<keyword evidence="5" id="KW-0408">Iron</keyword>
<dbReference type="Gene3D" id="3.30.413.10">
    <property type="entry name" value="Sulfite Reductase Hemoprotein, domain 1"/>
    <property type="match status" value="1"/>
</dbReference>
<gene>
    <name evidence="8" type="ORF">ATW55_05500</name>
</gene>
<dbReference type="GO" id="GO:0051539">
    <property type="term" value="F:4 iron, 4 sulfur cluster binding"/>
    <property type="evidence" value="ECO:0007669"/>
    <property type="project" value="UniProtKB-KW"/>
</dbReference>
<evidence type="ECO:0000256" key="2">
    <source>
        <dbReference type="ARBA" id="ARBA00022617"/>
    </source>
</evidence>
<dbReference type="OrthoDB" id="9800558at2"/>
<organism evidence="8 9">
    <name type="scientific">Ferroacidibacillus organovorans</name>
    <dbReference type="NCBI Taxonomy" id="1765683"/>
    <lineage>
        <taxon>Bacteria</taxon>
        <taxon>Bacillati</taxon>
        <taxon>Bacillota</taxon>
        <taxon>Bacilli</taxon>
        <taxon>Bacillales</taxon>
        <taxon>Alicyclobacillaceae</taxon>
        <taxon>Ferroacidibacillus</taxon>
    </lineage>
</organism>
<dbReference type="GO" id="GO:0020037">
    <property type="term" value="F:heme binding"/>
    <property type="evidence" value="ECO:0007669"/>
    <property type="project" value="InterPro"/>
</dbReference>
<dbReference type="InterPro" id="IPR006066">
    <property type="entry name" value="NO2/SO3_Rdtase_FeS/sirohaem_BS"/>
</dbReference>
<comment type="caution">
    <text evidence="8">The sequence shown here is derived from an EMBL/GenBank/DDBJ whole genome shotgun (WGS) entry which is preliminary data.</text>
</comment>
<evidence type="ECO:0000256" key="6">
    <source>
        <dbReference type="ARBA" id="ARBA00023014"/>
    </source>
</evidence>
<dbReference type="PROSITE" id="PS00365">
    <property type="entry name" value="NIR_SIR"/>
    <property type="match status" value="1"/>
</dbReference>
<dbReference type="Pfam" id="PF01077">
    <property type="entry name" value="NIR_SIR"/>
    <property type="match status" value="1"/>
</dbReference>
<dbReference type="Proteomes" id="UP000053557">
    <property type="component" value="Unassembled WGS sequence"/>
</dbReference>
<feature type="domain" description="Nitrite/sulphite reductase 4Fe-4S" evidence="7">
    <location>
        <begin position="91"/>
        <end position="204"/>
    </location>
</feature>
<dbReference type="AlphaFoldDB" id="A0A117SXX1"/>
<evidence type="ECO:0000256" key="4">
    <source>
        <dbReference type="ARBA" id="ARBA00023002"/>
    </source>
</evidence>
<dbReference type="EMBL" id="LPVJ01000026">
    <property type="protein sequence ID" value="KUO96171.1"/>
    <property type="molecule type" value="Genomic_DNA"/>
</dbReference>
<keyword evidence="2" id="KW-0349">Heme</keyword>
<accession>A0A117SXX1</accession>